<name>A0ABD4AU40_9BURK</name>
<sequence length="103" mass="11838">MINPLRQLRDTQSQIIILRKIEFRTKPTSPLNNVATIYGKMPGIHIIKQHSAAPIRLPKHVYRSILLIHSTLIGVNKIEVRATIQNLHNFAQSIQRQNIVMVE</sequence>
<organism evidence="1 2">
    <name type="scientific">Burkholderia contaminans LMG 23361</name>
    <dbReference type="NCBI Taxonomy" id="1334628"/>
    <lineage>
        <taxon>Bacteria</taxon>
        <taxon>Pseudomonadati</taxon>
        <taxon>Pseudomonadota</taxon>
        <taxon>Betaproteobacteria</taxon>
        <taxon>Burkholderiales</taxon>
        <taxon>Burkholderiaceae</taxon>
        <taxon>Burkholderia</taxon>
        <taxon>Burkholderia cepacia complex</taxon>
    </lineage>
</organism>
<evidence type="ECO:0000313" key="1">
    <source>
        <dbReference type="EMBL" id="KKL41003.1"/>
    </source>
</evidence>
<reference evidence="1 2" key="1">
    <citation type="submission" date="2015-03" db="EMBL/GenBank/DDBJ databases">
        <title>Draft genome sequences of the Burkholderia contaminans strains LMG 23361 and FFH2055 and Burkholderia cenocepacia K56-2.</title>
        <authorList>
            <person name="Bloodworth R.A."/>
            <person name="Selin C."/>
            <person name="Lopez De Volder M.A."/>
            <person name="Degrossi J."/>
            <person name="Drevinek P."/>
            <person name="Galanternik L."/>
            <person name="Cardona S.T."/>
        </authorList>
    </citation>
    <scope>NUCLEOTIDE SEQUENCE [LARGE SCALE GENOMIC DNA]</scope>
    <source>
        <strain evidence="1 2">LMG 23361</strain>
    </source>
</reference>
<evidence type="ECO:0008006" key="3">
    <source>
        <dbReference type="Google" id="ProtNLM"/>
    </source>
</evidence>
<accession>A0ABD4AU40</accession>
<dbReference type="EMBL" id="LASD01000007">
    <property type="protein sequence ID" value="KKL41003.1"/>
    <property type="molecule type" value="Genomic_DNA"/>
</dbReference>
<dbReference type="Proteomes" id="UP000034400">
    <property type="component" value="Unassembled WGS sequence"/>
</dbReference>
<proteinExistence type="predicted"/>
<comment type="caution">
    <text evidence="1">The sequence shown here is derived from an EMBL/GenBank/DDBJ whole genome shotgun (WGS) entry which is preliminary data.</text>
</comment>
<evidence type="ECO:0000313" key="2">
    <source>
        <dbReference type="Proteomes" id="UP000034400"/>
    </source>
</evidence>
<dbReference type="AlphaFoldDB" id="A0ABD4AU40"/>
<protein>
    <recommendedName>
        <fullName evidence="3">Transposase</fullName>
    </recommendedName>
</protein>
<gene>
    <name evidence="1" type="ORF">WR31_17860</name>
</gene>